<dbReference type="InterPro" id="IPR026906">
    <property type="entry name" value="LRR_5"/>
</dbReference>
<reference evidence="1 2" key="1">
    <citation type="submission" date="2019-08" db="EMBL/GenBank/DDBJ databases">
        <title>In-depth cultivation of the pig gut microbiome towards novel bacterial diversity and tailored functional studies.</title>
        <authorList>
            <person name="Wylensek D."/>
            <person name="Hitch T.C.A."/>
            <person name="Clavel T."/>
        </authorList>
    </citation>
    <scope>NUCLEOTIDE SEQUENCE [LARGE SCALE GENOMIC DNA]</scope>
    <source>
        <strain evidence="1 2">Oil-RF-744-WCA-WT-10</strain>
    </source>
</reference>
<dbReference type="AlphaFoldDB" id="A0A6L5XDZ3"/>
<comment type="caution">
    <text evidence="1">The sequence shown here is derived from an EMBL/GenBank/DDBJ whole genome shotgun (WGS) entry which is preliminary data.</text>
</comment>
<evidence type="ECO:0000313" key="2">
    <source>
        <dbReference type="Proteomes" id="UP000483362"/>
    </source>
</evidence>
<keyword evidence="2" id="KW-1185">Reference proteome</keyword>
<evidence type="ECO:0000313" key="1">
    <source>
        <dbReference type="EMBL" id="MSS17406.1"/>
    </source>
</evidence>
<sequence length="485" mass="56391">MENLKIIQLVQFIRSNVDDDYSMQVLNYTFRCLITNPMLKEQAYYVRIGKYYSPEPTAISVFKNFSRASKLLPILMSIRAISINHDFIDLCRSNELIFESSFKGSDWRYLVPVIKECAADEDFNNLLSMFNSCCEQESFTEQQLQLFEKYSEAPKAKYRNKVLAEEAKALSGDFNDSIIGDNAFLWNDDLTEYEIGESIQFVGDTAFAYCKNLKEITIVPKGLAFGKFPIIECPSLNKIVVPDGCLEYYAAQIPFYKDIIVEVGNQLEIDTEPESEIVEEFKPKANIAPIEHQKIFQVFEKRATSYKFFWLASILSILKRTDKLSITMEELVIEMVSIAWPIMYQYDISLGSRDMLKNMGDRLIANGVLRANYDTSEVRSMLKTRYKGIKSIIIGLLKNVPYRFLSPWIHYTSDTDVIEKSQKSDFGTPYAIHDDFILIDEDWHEYFMDDLPKIKSFIINEFYSYLKAYNTEFQLLKFKIDNHNE</sequence>
<protein>
    <submittedName>
        <fullName evidence="1">Leucine-rich repeat protein</fullName>
    </submittedName>
</protein>
<proteinExistence type="predicted"/>
<dbReference type="EMBL" id="VULT01000008">
    <property type="protein sequence ID" value="MSS17406.1"/>
    <property type="molecule type" value="Genomic_DNA"/>
</dbReference>
<organism evidence="1 2">
    <name type="scientific">Sodaliphilus pleomorphus</name>
    <dbReference type="NCBI Taxonomy" id="2606626"/>
    <lineage>
        <taxon>Bacteria</taxon>
        <taxon>Pseudomonadati</taxon>
        <taxon>Bacteroidota</taxon>
        <taxon>Bacteroidia</taxon>
        <taxon>Bacteroidales</taxon>
        <taxon>Muribaculaceae</taxon>
        <taxon>Sodaliphilus</taxon>
    </lineage>
</organism>
<name>A0A6L5XDZ3_9BACT</name>
<dbReference type="Pfam" id="PF13306">
    <property type="entry name" value="LRR_5"/>
    <property type="match status" value="1"/>
</dbReference>
<dbReference type="Gene3D" id="3.40.50.12480">
    <property type="match status" value="1"/>
</dbReference>
<dbReference type="Proteomes" id="UP000483362">
    <property type="component" value="Unassembled WGS sequence"/>
</dbReference>
<accession>A0A6L5XDZ3</accession>
<gene>
    <name evidence="1" type="ORF">FYJ29_06505</name>
</gene>